<gene>
    <name evidence="1" type="ORF">KOEU_39210</name>
</gene>
<keyword evidence="2" id="KW-1185">Reference proteome</keyword>
<dbReference type="STRING" id="33995.KOEU_39210"/>
<dbReference type="Proteomes" id="UP000037566">
    <property type="component" value="Unassembled WGS sequence"/>
</dbReference>
<organism evidence="1 2">
    <name type="scientific">Komagataeibacter europaeus</name>
    <name type="common">Gluconacetobacter europaeus</name>
    <dbReference type="NCBI Taxonomy" id="33995"/>
    <lineage>
        <taxon>Bacteria</taxon>
        <taxon>Pseudomonadati</taxon>
        <taxon>Pseudomonadota</taxon>
        <taxon>Alphaproteobacteria</taxon>
        <taxon>Acetobacterales</taxon>
        <taxon>Acetobacteraceae</taxon>
        <taxon>Komagataeibacter</taxon>
    </lineage>
</organism>
<accession>A0A0M0EBD9</accession>
<evidence type="ECO:0000313" key="1">
    <source>
        <dbReference type="EMBL" id="KON62597.1"/>
    </source>
</evidence>
<dbReference type="PATRIC" id="fig|33995.3.peg.4341"/>
<dbReference type="EMBL" id="LHUQ01000104">
    <property type="protein sequence ID" value="KON62597.1"/>
    <property type="molecule type" value="Genomic_DNA"/>
</dbReference>
<dbReference type="RefSeq" id="WP_053324301.1">
    <property type="nucleotide sequence ID" value="NZ_LHUQ01000104.1"/>
</dbReference>
<reference evidence="1" key="1">
    <citation type="submission" date="2015-08" db="EMBL/GenBank/DDBJ databases">
        <title>Draft genome sequence of Komagataeibacter europaeus CECT 8546 a cellulose producer strain from vinegar produced by the traditional method.</title>
        <authorList>
            <person name="Poehlein A."/>
            <person name="Valera M.J."/>
            <person name="Haack F.S."/>
            <person name="Mas A."/>
            <person name="Daniel R."/>
            <person name="Streit W.R."/>
            <person name="Mateo E."/>
        </authorList>
    </citation>
    <scope>NUCLEOTIDE SEQUENCE [LARGE SCALE GENOMIC DNA]</scope>
    <source>
        <strain evidence="1">CECT 8546</strain>
    </source>
</reference>
<sequence length="79" mass="8749">MDRSELHPAWFILAKMTIHLHSGKGIRLSRDELATLRDSPIGDMMAAAYEYGVATDAVEPDPRLGRSAKLALLTQEEGR</sequence>
<dbReference type="AlphaFoldDB" id="A0A0M0EBD9"/>
<proteinExistence type="predicted"/>
<comment type="caution">
    <text evidence="1">The sequence shown here is derived from an EMBL/GenBank/DDBJ whole genome shotgun (WGS) entry which is preliminary data.</text>
</comment>
<evidence type="ECO:0000313" key="2">
    <source>
        <dbReference type="Proteomes" id="UP000037566"/>
    </source>
</evidence>
<name>A0A0M0EBD9_KOMEU</name>
<protein>
    <submittedName>
        <fullName evidence="1">Uncharacterized protein</fullName>
    </submittedName>
</protein>